<comment type="caution">
    <text evidence="1">The sequence shown here is derived from an EMBL/GenBank/DDBJ whole genome shotgun (WGS) entry which is preliminary data.</text>
</comment>
<name>A0ABT9NXE7_9ACTN</name>
<dbReference type="EMBL" id="JAUSQZ010000001">
    <property type="protein sequence ID" value="MDP9825097.1"/>
    <property type="molecule type" value="Genomic_DNA"/>
</dbReference>
<dbReference type="InterPro" id="IPR045428">
    <property type="entry name" value="EACC1"/>
</dbReference>
<reference evidence="1 2" key="1">
    <citation type="submission" date="2023-07" db="EMBL/GenBank/DDBJ databases">
        <title>Sequencing the genomes of 1000 actinobacteria strains.</title>
        <authorList>
            <person name="Klenk H.-P."/>
        </authorList>
    </citation>
    <scope>NUCLEOTIDE SEQUENCE [LARGE SCALE GENOMIC DNA]</scope>
    <source>
        <strain evidence="1 2">DSM 44388</strain>
    </source>
</reference>
<protein>
    <submittedName>
        <fullName evidence="1">Uncharacterized protein</fullName>
    </submittedName>
</protein>
<evidence type="ECO:0000313" key="2">
    <source>
        <dbReference type="Proteomes" id="UP001235712"/>
    </source>
</evidence>
<evidence type="ECO:0000313" key="1">
    <source>
        <dbReference type="EMBL" id="MDP9825097.1"/>
    </source>
</evidence>
<dbReference type="Pfam" id="PF19953">
    <property type="entry name" value="EACC1"/>
    <property type="match status" value="1"/>
</dbReference>
<dbReference type="Proteomes" id="UP001235712">
    <property type="component" value="Unassembled WGS sequence"/>
</dbReference>
<sequence>MRMSVWGEPEEHLLASLENWLQLDPELRDAPVQREPHADDRLWLELPDDHTPSVLAGALSTWLSTRIGDVRLNVTGPDGTVEVSVSNIADHMVLLRSALGER</sequence>
<keyword evidence="2" id="KW-1185">Reference proteome</keyword>
<gene>
    <name evidence="1" type="ORF">J2S57_000846</name>
</gene>
<organism evidence="1 2">
    <name type="scientific">Kineosporia succinea</name>
    <dbReference type="NCBI Taxonomy" id="84632"/>
    <lineage>
        <taxon>Bacteria</taxon>
        <taxon>Bacillati</taxon>
        <taxon>Actinomycetota</taxon>
        <taxon>Actinomycetes</taxon>
        <taxon>Kineosporiales</taxon>
        <taxon>Kineosporiaceae</taxon>
        <taxon>Kineosporia</taxon>
    </lineage>
</organism>
<accession>A0ABT9NXE7</accession>
<proteinExistence type="predicted"/>